<dbReference type="Pfam" id="PF18331">
    <property type="entry name" value="PKHD_C"/>
    <property type="match status" value="1"/>
</dbReference>
<keyword evidence="4 7" id="KW-0223">Dioxygenase</keyword>
<comment type="cofactor">
    <cofactor evidence="1 7">
        <name>L-ascorbate</name>
        <dbReference type="ChEBI" id="CHEBI:38290"/>
    </cofactor>
</comment>
<evidence type="ECO:0000256" key="1">
    <source>
        <dbReference type="ARBA" id="ARBA00001961"/>
    </source>
</evidence>
<organism evidence="9 10">
    <name type="scientific">Maricaulis maris</name>
    <dbReference type="NCBI Taxonomy" id="74318"/>
    <lineage>
        <taxon>Bacteria</taxon>
        <taxon>Pseudomonadati</taxon>
        <taxon>Pseudomonadota</taxon>
        <taxon>Alphaproteobacteria</taxon>
        <taxon>Maricaulales</taxon>
        <taxon>Maricaulaceae</taxon>
        <taxon>Maricaulis</taxon>
    </lineage>
</organism>
<dbReference type="SMART" id="SM00702">
    <property type="entry name" value="P4Hc"/>
    <property type="match status" value="1"/>
</dbReference>
<dbReference type="GO" id="GO:0005506">
    <property type="term" value="F:iron ion binding"/>
    <property type="evidence" value="ECO:0007669"/>
    <property type="project" value="UniProtKB-UniRule"/>
</dbReference>
<dbReference type="GO" id="GO:0006974">
    <property type="term" value="P:DNA damage response"/>
    <property type="evidence" value="ECO:0007669"/>
    <property type="project" value="TreeGrafter"/>
</dbReference>
<keyword evidence="6 7" id="KW-0408">Iron</keyword>
<evidence type="ECO:0000259" key="8">
    <source>
        <dbReference type="PROSITE" id="PS51471"/>
    </source>
</evidence>
<feature type="binding site" evidence="7">
    <location>
        <position position="97"/>
    </location>
    <ligand>
        <name>Fe cation</name>
        <dbReference type="ChEBI" id="CHEBI:24875"/>
    </ligand>
</feature>
<dbReference type="NCBIfam" id="NF003975">
    <property type="entry name" value="PRK05467.1-4"/>
    <property type="match status" value="1"/>
</dbReference>
<dbReference type="RefSeq" id="WP_121211998.1">
    <property type="nucleotide sequence ID" value="NZ_RBIM01000006.1"/>
</dbReference>
<sequence>MLIHLQNVCPPEQVEHLRKVIEGGAFSDGGKTAGAVARVVKSNEQLETGAHIDTVRTEVRKALMAHAGFVSFARPKTLSRILVSRYLPGMEYGPHVDDALMGGRRADLSFTLFLSDPLDYDGGALVMDGTDGETEIKLAAGDAIVYATTAIHHVATVTRGERLAVVGWVRSLVRRPDQREVLFDLDQVATRLFEQYGKTRELDLVLKTKANLLRQWAED</sequence>
<name>A0A495D4K3_9PROT</name>
<keyword evidence="5 7" id="KW-0560">Oxidoreductase</keyword>
<protein>
    <submittedName>
        <fullName evidence="9">PKHD-type hydroxylase</fullName>
    </submittedName>
</protein>
<feature type="binding site" evidence="7">
    <location>
        <position position="152"/>
    </location>
    <ligand>
        <name>Fe cation</name>
        <dbReference type="ChEBI" id="CHEBI:24875"/>
    </ligand>
</feature>
<dbReference type="GO" id="GO:0031418">
    <property type="term" value="F:L-ascorbic acid binding"/>
    <property type="evidence" value="ECO:0007669"/>
    <property type="project" value="UniProtKB-KW"/>
</dbReference>
<evidence type="ECO:0000256" key="6">
    <source>
        <dbReference type="ARBA" id="ARBA00023004"/>
    </source>
</evidence>
<dbReference type="PANTHER" id="PTHR41536">
    <property type="entry name" value="PKHD-TYPE HYDROXYLASE YBIX"/>
    <property type="match status" value="1"/>
</dbReference>
<feature type="binding site" evidence="7">
    <location>
        <position position="95"/>
    </location>
    <ligand>
        <name>Fe cation</name>
        <dbReference type="ChEBI" id="CHEBI:24875"/>
    </ligand>
</feature>
<dbReference type="EMBL" id="RBIM01000006">
    <property type="protein sequence ID" value="RKQ95481.1"/>
    <property type="molecule type" value="Genomic_DNA"/>
</dbReference>
<dbReference type="Gene3D" id="4.10.860.20">
    <property type="entry name" value="Rabenosyn, Rab binding domain"/>
    <property type="match status" value="1"/>
</dbReference>
<dbReference type="InterPro" id="IPR044862">
    <property type="entry name" value="Pro_4_hyd_alph_FE2OG_OXY"/>
</dbReference>
<gene>
    <name evidence="9" type="ORF">C7435_2584</name>
</gene>
<evidence type="ECO:0000256" key="7">
    <source>
        <dbReference type="HAMAP-Rule" id="MF_00657"/>
    </source>
</evidence>
<evidence type="ECO:0000313" key="10">
    <source>
        <dbReference type="Proteomes" id="UP000273675"/>
    </source>
</evidence>
<dbReference type="PANTHER" id="PTHR41536:SF1">
    <property type="entry name" value="PKHD-TYPE HYDROXYLASE YBIX"/>
    <property type="match status" value="1"/>
</dbReference>
<dbReference type="PROSITE" id="PS51471">
    <property type="entry name" value="FE2OG_OXY"/>
    <property type="match status" value="1"/>
</dbReference>
<evidence type="ECO:0000313" key="9">
    <source>
        <dbReference type="EMBL" id="RKQ95481.1"/>
    </source>
</evidence>
<dbReference type="NCBIfam" id="NF003974">
    <property type="entry name" value="PRK05467.1-3"/>
    <property type="match status" value="1"/>
</dbReference>
<evidence type="ECO:0000256" key="3">
    <source>
        <dbReference type="ARBA" id="ARBA00022896"/>
    </source>
</evidence>
<comment type="cofactor">
    <cofactor evidence="7">
        <name>Fe(2+)</name>
        <dbReference type="ChEBI" id="CHEBI:29033"/>
    </cofactor>
    <text evidence="7">Binds 1 Fe(2+) ion per subunit.</text>
</comment>
<feature type="domain" description="Fe2OG dioxygenase" evidence="8">
    <location>
        <begin position="77"/>
        <end position="171"/>
    </location>
</feature>
<dbReference type="Pfam" id="PF13640">
    <property type="entry name" value="2OG-FeII_Oxy_3"/>
    <property type="match status" value="1"/>
</dbReference>
<dbReference type="OrthoDB" id="9812472at2"/>
<dbReference type="InterPro" id="IPR041097">
    <property type="entry name" value="PKHD_C"/>
</dbReference>
<dbReference type="InterPro" id="IPR023550">
    <property type="entry name" value="PKHD_hydroxylase"/>
</dbReference>
<feature type="binding site" evidence="7">
    <location>
        <position position="162"/>
    </location>
    <ligand>
        <name>2-oxoglutarate</name>
        <dbReference type="ChEBI" id="CHEBI:16810"/>
    </ligand>
</feature>
<evidence type="ECO:0000256" key="2">
    <source>
        <dbReference type="ARBA" id="ARBA00022723"/>
    </source>
</evidence>
<keyword evidence="3 7" id="KW-0847">Vitamin C</keyword>
<dbReference type="AlphaFoldDB" id="A0A495D4K3"/>
<dbReference type="GO" id="GO:0016706">
    <property type="term" value="F:2-oxoglutarate-dependent dioxygenase activity"/>
    <property type="evidence" value="ECO:0007669"/>
    <property type="project" value="UniProtKB-UniRule"/>
</dbReference>
<dbReference type="InterPro" id="IPR005123">
    <property type="entry name" value="Oxoglu/Fe-dep_dioxygenase_dom"/>
</dbReference>
<dbReference type="HAMAP" id="MF_00657">
    <property type="entry name" value="Hydroxyl_YbiX"/>
    <property type="match status" value="1"/>
</dbReference>
<dbReference type="Gene3D" id="2.60.120.620">
    <property type="entry name" value="q2cbj1_9rhob like domain"/>
    <property type="match status" value="1"/>
</dbReference>
<dbReference type="InterPro" id="IPR006620">
    <property type="entry name" value="Pro_4_hyd_alph"/>
</dbReference>
<accession>A0A495D4K3</accession>
<evidence type="ECO:0000256" key="4">
    <source>
        <dbReference type="ARBA" id="ARBA00022964"/>
    </source>
</evidence>
<proteinExistence type="inferred from homology"/>
<reference evidence="9 10" key="1">
    <citation type="submission" date="2018-10" db="EMBL/GenBank/DDBJ databases">
        <title>Genomic Encyclopedia of Type Strains, Phase IV (KMG-IV): sequencing the most valuable type-strain genomes for metagenomic binning, comparative biology and taxonomic classification.</title>
        <authorList>
            <person name="Goeker M."/>
        </authorList>
    </citation>
    <scope>NUCLEOTIDE SEQUENCE [LARGE SCALE GENOMIC DNA]</scope>
    <source>
        <strain evidence="9 10">DSM 4734</strain>
    </source>
</reference>
<dbReference type="GO" id="GO:0006879">
    <property type="term" value="P:intracellular iron ion homeostasis"/>
    <property type="evidence" value="ECO:0007669"/>
    <property type="project" value="TreeGrafter"/>
</dbReference>
<dbReference type="Proteomes" id="UP000273675">
    <property type="component" value="Unassembled WGS sequence"/>
</dbReference>
<comment type="caution">
    <text evidence="9">The sequence shown here is derived from an EMBL/GenBank/DDBJ whole genome shotgun (WGS) entry which is preliminary data.</text>
</comment>
<evidence type="ECO:0000256" key="5">
    <source>
        <dbReference type="ARBA" id="ARBA00023002"/>
    </source>
</evidence>
<keyword evidence="2 7" id="KW-0479">Metal-binding</keyword>